<keyword evidence="1" id="KW-1133">Transmembrane helix</keyword>
<evidence type="ECO:0000313" key="2">
    <source>
        <dbReference type="EMBL" id="SHI02951.1"/>
    </source>
</evidence>
<keyword evidence="1" id="KW-0472">Membrane</keyword>
<keyword evidence="3" id="KW-1185">Reference proteome</keyword>
<sequence>MDKNDLKSSADKITPNQAQKQKMLKIILESRKRIAPVKRTTKRFALIAAVIAVCVLTATTALAISLGWDEKLIEYLKPSEKQMETLSGAVGTPEATLTKNSVTITVKQTLADSYGIYVLYEMTVPKDMTLNDGVTWEFSHLDAPMVKPDKGYTFGTQSTEILEQTANKRTALIYLQRTAPSENGYLELEFLNLGYYPDIQPPTENVGTIRTKFVPLVEGKWDLKWEFNFADTSKTIEVNKPLSINGSKDTVTRLVISPMSLCVLVRGDDIVGSARPVVNFKDGSQLTYDDVGLGNKSFGYYLIDEDNMIYENQLFYRFKSIINLEDVESVTIGDVTIPV</sequence>
<dbReference type="RefSeq" id="WP_073078422.1">
    <property type="nucleotide sequence ID" value="NZ_FQXV01000006.1"/>
</dbReference>
<accession>A0A1M5XT15</accession>
<dbReference type="STRING" id="1123282.SAMN02745823_02017"/>
<evidence type="ECO:0000313" key="3">
    <source>
        <dbReference type="Proteomes" id="UP000183995"/>
    </source>
</evidence>
<dbReference type="AlphaFoldDB" id="A0A1M5XT15"/>
<dbReference type="OrthoDB" id="3172935at2"/>
<dbReference type="Proteomes" id="UP000183995">
    <property type="component" value="Unassembled WGS sequence"/>
</dbReference>
<keyword evidence="1" id="KW-0812">Transmembrane</keyword>
<dbReference type="Gene3D" id="2.60.40.1630">
    <property type="entry name" value="bacillus anthracis domain"/>
    <property type="match status" value="1"/>
</dbReference>
<protein>
    <submittedName>
        <fullName evidence="2">Uncharacterized protein</fullName>
    </submittedName>
</protein>
<organism evidence="2 3">
    <name type="scientific">Sporobacter termitidis DSM 10068</name>
    <dbReference type="NCBI Taxonomy" id="1123282"/>
    <lineage>
        <taxon>Bacteria</taxon>
        <taxon>Bacillati</taxon>
        <taxon>Bacillota</taxon>
        <taxon>Clostridia</taxon>
        <taxon>Eubacteriales</taxon>
        <taxon>Oscillospiraceae</taxon>
        <taxon>Sporobacter</taxon>
    </lineage>
</organism>
<proteinExistence type="predicted"/>
<feature type="transmembrane region" description="Helical" evidence="1">
    <location>
        <begin position="44"/>
        <end position="68"/>
    </location>
</feature>
<gene>
    <name evidence="2" type="ORF">SAMN02745823_02017</name>
</gene>
<reference evidence="2 3" key="1">
    <citation type="submission" date="2016-11" db="EMBL/GenBank/DDBJ databases">
        <authorList>
            <person name="Jaros S."/>
            <person name="Januszkiewicz K."/>
            <person name="Wedrychowicz H."/>
        </authorList>
    </citation>
    <scope>NUCLEOTIDE SEQUENCE [LARGE SCALE GENOMIC DNA]</scope>
    <source>
        <strain evidence="2 3">DSM 10068</strain>
    </source>
</reference>
<name>A0A1M5XT15_9FIRM</name>
<evidence type="ECO:0000256" key="1">
    <source>
        <dbReference type="SAM" id="Phobius"/>
    </source>
</evidence>
<dbReference type="EMBL" id="FQXV01000006">
    <property type="protein sequence ID" value="SHI02951.1"/>
    <property type="molecule type" value="Genomic_DNA"/>
</dbReference>